<proteinExistence type="predicted"/>
<evidence type="ECO:0000256" key="2">
    <source>
        <dbReference type="SAM" id="Phobius"/>
    </source>
</evidence>
<feature type="region of interest" description="Disordered" evidence="1">
    <location>
        <begin position="1"/>
        <end position="42"/>
    </location>
</feature>
<dbReference type="EMBL" id="JAFCMP010000120">
    <property type="protein sequence ID" value="KAG5185834.1"/>
    <property type="molecule type" value="Genomic_DNA"/>
</dbReference>
<dbReference type="AlphaFoldDB" id="A0A835Z464"/>
<evidence type="ECO:0000256" key="1">
    <source>
        <dbReference type="SAM" id="MobiDB-lite"/>
    </source>
</evidence>
<evidence type="ECO:0000313" key="3">
    <source>
        <dbReference type="EMBL" id="KAG5185834.1"/>
    </source>
</evidence>
<gene>
    <name evidence="3" type="ORF">JKP88DRAFT_311106</name>
</gene>
<keyword evidence="2" id="KW-1133">Transmembrane helix</keyword>
<dbReference type="Proteomes" id="UP000664859">
    <property type="component" value="Unassembled WGS sequence"/>
</dbReference>
<keyword evidence="2" id="KW-0812">Transmembrane</keyword>
<keyword evidence="4" id="KW-1185">Reference proteome</keyword>
<accession>A0A835Z464</accession>
<reference evidence="3" key="1">
    <citation type="submission" date="2021-02" db="EMBL/GenBank/DDBJ databases">
        <title>First Annotated Genome of the Yellow-green Alga Tribonema minus.</title>
        <authorList>
            <person name="Mahan K.M."/>
        </authorList>
    </citation>
    <scope>NUCLEOTIDE SEQUENCE</scope>
    <source>
        <strain evidence="3">UTEX B ZZ1240</strain>
    </source>
</reference>
<comment type="caution">
    <text evidence="3">The sequence shown here is derived from an EMBL/GenBank/DDBJ whole genome shotgun (WGS) entry which is preliminary data.</text>
</comment>
<feature type="transmembrane region" description="Helical" evidence="2">
    <location>
        <begin position="90"/>
        <end position="113"/>
    </location>
</feature>
<sequence length="566" mass="62839">MEYTTVRQRRLPAGTGVEDVAARATLSPPSSPGTPDGGSPSKVTEVTLTGDIDLEYPEHHEITKLFLEHVEGAVNAVVPVVAPVFFSLKALFGLSILFFGMTFKSLALHIILFQIVGFKKVVMHWHHLVAHYRRVRAATLHAARSARRTLKEREDTGARVREQEAMLRDRKAMLADGRLDVDEARAFMAKHREQEAMLRDRKAMLADGRLDVDEARAFMAKHREQLRALAEKDAAQGATKSSIAALYYAIPWHEIWVSFCDLYAVLATSVASTAFKSAARVQLAIYCGKTAARLQLAICCGKVGWHRAIDLQLCICPYFNCEVGRNGLPSTYAAVATSVASTAFKSAARVQLAIYCGKVVREDVLALLAPYIDPRVSEVLEDEDDELEEQLQVIMNGPAAAKAALVGAAASVGLTALFFKEPEWALMLALVLLGSRIVAEFISRMVVWLVVRNGKAHWLRKSQLALLHMFLGTLGWFYHEDAVQRIYSTGWYGEVCCGMVCSYSAACALVRKLLCFARMLLYYMSMWITALCKPFMNVMLQGDRALHELATHTQSFFSMPPIEKMA</sequence>
<organism evidence="3 4">
    <name type="scientific">Tribonema minus</name>
    <dbReference type="NCBI Taxonomy" id="303371"/>
    <lineage>
        <taxon>Eukaryota</taxon>
        <taxon>Sar</taxon>
        <taxon>Stramenopiles</taxon>
        <taxon>Ochrophyta</taxon>
        <taxon>PX clade</taxon>
        <taxon>Xanthophyceae</taxon>
        <taxon>Tribonematales</taxon>
        <taxon>Tribonemataceae</taxon>
        <taxon>Tribonema</taxon>
    </lineage>
</organism>
<keyword evidence="2" id="KW-0472">Membrane</keyword>
<evidence type="ECO:0000313" key="4">
    <source>
        <dbReference type="Proteomes" id="UP000664859"/>
    </source>
</evidence>
<name>A0A835Z464_9STRA</name>
<protein>
    <submittedName>
        <fullName evidence="3">Uncharacterized protein</fullName>
    </submittedName>
</protein>